<dbReference type="EMBL" id="BACD03000002">
    <property type="protein sequence ID" value="GAO46167.1"/>
    <property type="molecule type" value="Genomic_DNA"/>
</dbReference>
<evidence type="ECO:0000313" key="3">
    <source>
        <dbReference type="Proteomes" id="UP000033140"/>
    </source>
</evidence>
<dbReference type="PRINTS" id="PR00412">
    <property type="entry name" value="EPOXHYDRLASE"/>
</dbReference>
<feature type="domain" description="AB hydrolase-1" evidence="1">
    <location>
        <begin position="46"/>
        <end position="202"/>
    </location>
</feature>
<dbReference type="SUPFAM" id="SSF53474">
    <property type="entry name" value="alpha/beta-Hydrolases"/>
    <property type="match status" value="1"/>
</dbReference>
<name>A0A0E9N8D4_SAICN</name>
<dbReference type="GO" id="GO:0016020">
    <property type="term" value="C:membrane"/>
    <property type="evidence" value="ECO:0007669"/>
    <property type="project" value="TreeGrafter"/>
</dbReference>
<dbReference type="STRING" id="698492.A0A0E9N8D4"/>
<dbReference type="OMA" id="QNWFSWR"/>
<dbReference type="InterPro" id="IPR000639">
    <property type="entry name" value="Epox_hydrolase-like"/>
</dbReference>
<gene>
    <name evidence="2" type="ORF">G7K_0404-t1</name>
</gene>
<evidence type="ECO:0000313" key="2">
    <source>
        <dbReference type="EMBL" id="GAO46167.1"/>
    </source>
</evidence>
<dbReference type="Proteomes" id="UP000033140">
    <property type="component" value="Unassembled WGS sequence"/>
</dbReference>
<reference evidence="2 3" key="1">
    <citation type="journal article" date="2011" name="J. Gen. Appl. Microbiol.">
        <title>Draft genome sequencing of the enigmatic yeast Saitoella complicata.</title>
        <authorList>
            <person name="Nishida H."/>
            <person name="Hamamoto M."/>
            <person name="Sugiyama J."/>
        </authorList>
    </citation>
    <scope>NUCLEOTIDE SEQUENCE [LARGE SCALE GENOMIC DNA]</scope>
    <source>
        <strain evidence="2 3">NRRL Y-17804</strain>
    </source>
</reference>
<reference evidence="2 3" key="3">
    <citation type="journal article" date="2015" name="Genome Announc.">
        <title>Draft Genome Sequence of the Archiascomycetous Yeast Saitoella complicata.</title>
        <authorList>
            <person name="Yamauchi K."/>
            <person name="Kondo S."/>
            <person name="Hamamoto M."/>
            <person name="Takahashi Y."/>
            <person name="Ogura Y."/>
            <person name="Hayashi T."/>
            <person name="Nishida H."/>
        </authorList>
    </citation>
    <scope>NUCLEOTIDE SEQUENCE [LARGE SCALE GENOMIC DNA]</scope>
    <source>
        <strain evidence="2 3">NRRL Y-17804</strain>
    </source>
</reference>
<comment type="caution">
    <text evidence="2">The sequence shown here is derived from an EMBL/GenBank/DDBJ whole genome shotgun (WGS) entry which is preliminary data.</text>
</comment>
<protein>
    <recommendedName>
        <fullName evidence="1">AB hydrolase-1 domain-containing protein</fullName>
    </recommendedName>
</protein>
<dbReference type="InterPro" id="IPR000073">
    <property type="entry name" value="AB_hydrolase_1"/>
</dbReference>
<dbReference type="GO" id="GO:0047372">
    <property type="term" value="F:monoacylglycerol lipase activity"/>
    <property type="evidence" value="ECO:0007669"/>
    <property type="project" value="TreeGrafter"/>
</dbReference>
<dbReference type="GO" id="GO:0046464">
    <property type="term" value="P:acylglycerol catabolic process"/>
    <property type="evidence" value="ECO:0007669"/>
    <property type="project" value="TreeGrafter"/>
</dbReference>
<dbReference type="Pfam" id="PF00561">
    <property type="entry name" value="Abhydrolase_1"/>
    <property type="match status" value="1"/>
</dbReference>
<dbReference type="AlphaFoldDB" id="A0A0E9N8D4"/>
<dbReference type="PANTHER" id="PTHR43798">
    <property type="entry name" value="MONOACYLGLYCEROL LIPASE"/>
    <property type="match status" value="1"/>
</dbReference>
<keyword evidence="3" id="KW-1185">Reference proteome</keyword>
<dbReference type="InterPro" id="IPR029058">
    <property type="entry name" value="AB_hydrolase_fold"/>
</dbReference>
<sequence>MSGQSFDTSRWTSRKVLIAGIPSTPSEVLIAYTSCPPPPSVTQKGTIILIHGFPQTSYQFRHVIGPLSEAGYFVVAPDYRGAGDSSKPRDGYEKSRMAEDIYELVTKNLGIKEKVHIVGHDIGGMVAHAYATRFAEHTASVTVGEFPLPGTKTYEEAIRNEPALWHFHFHWQTDLPELLTQGRERQYIKHFYDRLGVNSRAISPTDVDVYAGMFEKAGAMRAGFDVYRAFHKDAEENKAWLKENGKCTVPCMSLCGGESGLAEIAPKEFEEVYEGFEVATVEGSGHWCAEENPQDFVKKVLGFVEKHPA</sequence>
<reference evidence="2 3" key="2">
    <citation type="journal article" date="2014" name="J. Gen. Appl. Microbiol.">
        <title>The early diverging ascomycetous budding yeast Saitoella complicata has three histone deacetylases belonging to the Clr6, Hos2, and Rpd3 lineages.</title>
        <authorList>
            <person name="Nishida H."/>
            <person name="Matsumoto T."/>
            <person name="Kondo S."/>
            <person name="Hamamoto M."/>
            <person name="Yoshikawa H."/>
        </authorList>
    </citation>
    <scope>NUCLEOTIDE SEQUENCE [LARGE SCALE GENOMIC DNA]</scope>
    <source>
        <strain evidence="2 3">NRRL Y-17804</strain>
    </source>
</reference>
<dbReference type="PANTHER" id="PTHR43798:SF33">
    <property type="entry name" value="HYDROLASE, PUTATIVE (AFU_ORTHOLOGUE AFUA_2G14860)-RELATED"/>
    <property type="match status" value="1"/>
</dbReference>
<dbReference type="Gene3D" id="3.40.50.1820">
    <property type="entry name" value="alpha/beta hydrolase"/>
    <property type="match status" value="1"/>
</dbReference>
<dbReference type="InterPro" id="IPR050266">
    <property type="entry name" value="AB_hydrolase_sf"/>
</dbReference>
<evidence type="ECO:0000259" key="1">
    <source>
        <dbReference type="Pfam" id="PF00561"/>
    </source>
</evidence>
<accession>A0A0E9N8D4</accession>
<organism evidence="2 3">
    <name type="scientific">Saitoella complicata (strain BCRC 22490 / CBS 7301 / JCM 7358 / NBRC 10748 / NRRL Y-17804)</name>
    <dbReference type="NCBI Taxonomy" id="698492"/>
    <lineage>
        <taxon>Eukaryota</taxon>
        <taxon>Fungi</taxon>
        <taxon>Dikarya</taxon>
        <taxon>Ascomycota</taxon>
        <taxon>Taphrinomycotina</taxon>
        <taxon>Taphrinomycotina incertae sedis</taxon>
        <taxon>Saitoella</taxon>
    </lineage>
</organism>
<proteinExistence type="predicted"/>